<comment type="caution">
    <text evidence="3">The sequence shown here is derived from an EMBL/GenBank/DDBJ whole genome shotgun (WGS) entry which is preliminary data.</text>
</comment>
<sequence>MIGPCAQTTLGNKRRGSNRDPRFGHEIPLSWPSSSTTTRLTTSGANRTGPANPYQEGSMLSFEGQRIQGWQNIVSKLTSLSFQQCQNSISTVRLPAVLYHLWVACLVQR</sequence>
<dbReference type="InterPro" id="IPR032710">
    <property type="entry name" value="NTF2-like_dom_sf"/>
</dbReference>
<evidence type="ECO:0000313" key="3">
    <source>
        <dbReference type="EMBL" id="GKU87785.1"/>
    </source>
</evidence>
<evidence type="ECO:0000256" key="1">
    <source>
        <dbReference type="SAM" id="MobiDB-lite"/>
    </source>
</evidence>
<keyword evidence="4" id="KW-1185">Reference proteome</keyword>
<evidence type="ECO:0000313" key="4">
    <source>
        <dbReference type="Proteomes" id="UP001054252"/>
    </source>
</evidence>
<feature type="domain" description="Nuclear transport factor 2" evidence="2">
    <location>
        <begin position="51"/>
        <end position="92"/>
    </location>
</feature>
<feature type="region of interest" description="Disordered" evidence="1">
    <location>
        <begin position="1"/>
        <end position="54"/>
    </location>
</feature>
<evidence type="ECO:0000259" key="2">
    <source>
        <dbReference type="Pfam" id="PF02136"/>
    </source>
</evidence>
<feature type="compositionally biased region" description="Polar residues" evidence="1">
    <location>
        <begin position="1"/>
        <end position="11"/>
    </location>
</feature>
<reference evidence="3 4" key="1">
    <citation type="journal article" date="2021" name="Commun. Biol.">
        <title>The genome of Shorea leprosula (Dipterocarpaceae) highlights the ecological relevance of drought in aseasonal tropical rainforests.</title>
        <authorList>
            <person name="Ng K.K.S."/>
            <person name="Kobayashi M.J."/>
            <person name="Fawcett J.A."/>
            <person name="Hatakeyama M."/>
            <person name="Paape T."/>
            <person name="Ng C.H."/>
            <person name="Ang C.C."/>
            <person name="Tnah L.H."/>
            <person name="Lee C.T."/>
            <person name="Nishiyama T."/>
            <person name="Sese J."/>
            <person name="O'Brien M.J."/>
            <person name="Copetti D."/>
            <person name="Mohd Noor M.I."/>
            <person name="Ong R.C."/>
            <person name="Putra M."/>
            <person name="Sireger I.Z."/>
            <person name="Indrioko S."/>
            <person name="Kosugi Y."/>
            <person name="Izuno A."/>
            <person name="Isagi Y."/>
            <person name="Lee S.L."/>
            <person name="Shimizu K.K."/>
        </authorList>
    </citation>
    <scope>NUCLEOTIDE SEQUENCE [LARGE SCALE GENOMIC DNA]</scope>
    <source>
        <strain evidence="3">214</strain>
    </source>
</reference>
<dbReference type="EMBL" id="BPVZ01000002">
    <property type="protein sequence ID" value="GKU87785.1"/>
    <property type="molecule type" value="Genomic_DNA"/>
</dbReference>
<feature type="compositionally biased region" description="Low complexity" evidence="1">
    <location>
        <begin position="28"/>
        <end position="43"/>
    </location>
</feature>
<name>A0AAV5HM07_9ROSI</name>
<dbReference type="InterPro" id="IPR002075">
    <property type="entry name" value="NTF2_dom"/>
</dbReference>
<dbReference type="Pfam" id="PF02136">
    <property type="entry name" value="NTF2"/>
    <property type="match status" value="1"/>
</dbReference>
<organism evidence="3 4">
    <name type="scientific">Rubroshorea leprosula</name>
    <dbReference type="NCBI Taxonomy" id="152421"/>
    <lineage>
        <taxon>Eukaryota</taxon>
        <taxon>Viridiplantae</taxon>
        <taxon>Streptophyta</taxon>
        <taxon>Embryophyta</taxon>
        <taxon>Tracheophyta</taxon>
        <taxon>Spermatophyta</taxon>
        <taxon>Magnoliopsida</taxon>
        <taxon>eudicotyledons</taxon>
        <taxon>Gunneridae</taxon>
        <taxon>Pentapetalae</taxon>
        <taxon>rosids</taxon>
        <taxon>malvids</taxon>
        <taxon>Malvales</taxon>
        <taxon>Dipterocarpaceae</taxon>
        <taxon>Rubroshorea</taxon>
    </lineage>
</organism>
<gene>
    <name evidence="3" type="ORF">SLEP1_g2126</name>
</gene>
<accession>A0AAV5HM07</accession>
<proteinExistence type="predicted"/>
<dbReference type="AlphaFoldDB" id="A0AAV5HM07"/>
<protein>
    <recommendedName>
        <fullName evidence="2">Nuclear transport factor 2 domain-containing protein</fullName>
    </recommendedName>
</protein>
<dbReference type="Gene3D" id="3.10.450.50">
    <property type="match status" value="1"/>
</dbReference>
<dbReference type="SUPFAM" id="SSF54427">
    <property type="entry name" value="NTF2-like"/>
    <property type="match status" value="1"/>
</dbReference>
<dbReference type="Proteomes" id="UP001054252">
    <property type="component" value="Unassembled WGS sequence"/>
</dbReference>